<evidence type="ECO:0000313" key="2">
    <source>
        <dbReference type="Proteomes" id="UP000306740"/>
    </source>
</evidence>
<evidence type="ECO:0008006" key="3">
    <source>
        <dbReference type="Google" id="ProtNLM"/>
    </source>
</evidence>
<dbReference type="Proteomes" id="UP000306740">
    <property type="component" value="Unassembled WGS sequence"/>
</dbReference>
<gene>
    <name evidence="1" type="ORF">FHE65_27125</name>
</gene>
<dbReference type="EMBL" id="VDFR01000147">
    <property type="protein sequence ID" value="TNC35425.1"/>
    <property type="molecule type" value="Genomic_DNA"/>
</dbReference>
<reference evidence="1 2" key="1">
    <citation type="submission" date="2019-05" db="EMBL/GenBank/DDBJ databases">
        <title>Mumia sp. nov., isolated from the intestinal contents of plateau pika (Ochotona curzoniae) in the Qinghai-Tibet plateau of China.</title>
        <authorList>
            <person name="Tian Z."/>
        </authorList>
    </citation>
    <scope>NUCLEOTIDE SEQUENCE [LARGE SCALE GENOMIC DNA]</scope>
    <source>
        <strain evidence="2">527</strain>
    </source>
</reference>
<proteinExistence type="predicted"/>
<dbReference type="AlphaFoldDB" id="A0A5C4MHB0"/>
<protein>
    <recommendedName>
        <fullName evidence="3">SRPBCC family protein</fullName>
    </recommendedName>
</protein>
<organism evidence="1 2">
    <name type="scientific">Mumia zhuanghuii</name>
    <dbReference type="NCBI Taxonomy" id="2585211"/>
    <lineage>
        <taxon>Bacteria</taxon>
        <taxon>Bacillati</taxon>
        <taxon>Actinomycetota</taxon>
        <taxon>Actinomycetes</taxon>
        <taxon>Propionibacteriales</taxon>
        <taxon>Nocardioidaceae</taxon>
        <taxon>Mumia</taxon>
    </lineage>
</organism>
<accession>A0A5C4MHB0</accession>
<comment type="caution">
    <text evidence="1">The sequence shown here is derived from an EMBL/GenBank/DDBJ whole genome shotgun (WGS) entry which is preliminary data.</text>
</comment>
<dbReference type="RefSeq" id="WP_139106971.1">
    <property type="nucleotide sequence ID" value="NZ_VDFR01000147.1"/>
</dbReference>
<name>A0A5C4MHB0_9ACTN</name>
<sequence>MKHLPTGRTRRHEDHADIVYTRILPAELAEAWDQAMTTPPFGDENATLLTADPPDHATVRITFAGEEENGEDEAGGEAGEVMDVYLRARDDGSTDLQLVLHEVDATTLGERGPRGDFLLDRLVARMAGEVEPTWGAYYPAGRAYYETLAAGDEE</sequence>
<dbReference type="OrthoDB" id="3828455at2"/>
<dbReference type="SUPFAM" id="SSF55961">
    <property type="entry name" value="Bet v1-like"/>
    <property type="match status" value="1"/>
</dbReference>
<evidence type="ECO:0000313" key="1">
    <source>
        <dbReference type="EMBL" id="TNC35425.1"/>
    </source>
</evidence>